<evidence type="ECO:0000256" key="3">
    <source>
        <dbReference type="ARBA" id="ARBA00023163"/>
    </source>
</evidence>
<dbReference type="Proteomes" id="UP000245202">
    <property type="component" value="Unassembled WGS sequence"/>
</dbReference>
<dbReference type="SUPFAM" id="SSF52172">
    <property type="entry name" value="CheY-like"/>
    <property type="match status" value="1"/>
</dbReference>
<evidence type="ECO:0000256" key="1">
    <source>
        <dbReference type="ARBA" id="ARBA00023015"/>
    </source>
</evidence>
<dbReference type="Pfam" id="PF00072">
    <property type="entry name" value="Response_reg"/>
    <property type="match status" value="1"/>
</dbReference>
<evidence type="ECO:0000313" key="7">
    <source>
        <dbReference type="EMBL" id="GBG07044.1"/>
    </source>
</evidence>
<dbReference type="EMBL" id="BDQX01000075">
    <property type="protein sequence ID" value="GBG07044.1"/>
    <property type="molecule type" value="Genomic_DNA"/>
</dbReference>
<dbReference type="InterPro" id="IPR009057">
    <property type="entry name" value="Homeodomain-like_sf"/>
</dbReference>
<protein>
    <submittedName>
        <fullName evidence="7">DNA-binding response regulator</fullName>
    </submittedName>
</protein>
<dbReference type="InterPro" id="IPR011006">
    <property type="entry name" value="CheY-like_superfamily"/>
</dbReference>
<feature type="domain" description="HTH araC/xylS-type" evidence="5">
    <location>
        <begin position="449"/>
        <end position="547"/>
    </location>
</feature>
<evidence type="ECO:0000259" key="6">
    <source>
        <dbReference type="PROSITE" id="PS50110"/>
    </source>
</evidence>
<dbReference type="SMART" id="SM00448">
    <property type="entry name" value="REC"/>
    <property type="match status" value="1"/>
</dbReference>
<sequence>MYRLLIVDDEELIVHGLAQLIESSLDYEVDIHLAYSAFEALNIFNRIKIDIVLSDIRMPGMSGLALQQEINRVWPHALVIFLTGHDDFNYLHTASRNNSFNYILKTEDDNIIVETIHNAVQMLENKFEREQLVMQANAYMLEALPMLQKEWIGDLLRGEDKDAGKLDERMTELKIPLNAAFPVLLMLGRVENRELKSQDQTLHGFSLHAIVNELLSPSLQLFSCMYEHGNWIWLIQPKLAPEHNDPQFNLDSSWKLATMLISQSLEQIQAACKKYLGLKVSLLAGTIPVPFHESSQTFSRLKRIFNFEYGLHKEVLLLESQLSLSTERESDTSFQSLTGMIRRLETYLETSQREPFFLLLSKLVRSTEEHANDQIKLQTYYAIVPIFFTFLNKSLDKSSIGLNIDLGKLTQLTAHSSWEDAMEYLAKVAEAIFEYSQSNVAELELKVIATIKRYIENNLAGDLSLAKIGEVVGFNPSYLSRLYKQLSGEGLFEYITEVRLNKAKQLLRNPLLKVHEISMELGFESSAYFTKFFKRATNLTPSEYREVQD</sequence>
<dbReference type="PRINTS" id="PR00032">
    <property type="entry name" value="HTHARAC"/>
</dbReference>
<dbReference type="Gene3D" id="1.10.10.60">
    <property type="entry name" value="Homeodomain-like"/>
    <property type="match status" value="2"/>
</dbReference>
<dbReference type="GO" id="GO:0043565">
    <property type="term" value="F:sequence-specific DNA binding"/>
    <property type="evidence" value="ECO:0007669"/>
    <property type="project" value="InterPro"/>
</dbReference>
<dbReference type="PANTHER" id="PTHR43280:SF2">
    <property type="entry name" value="HTH-TYPE TRANSCRIPTIONAL REGULATOR EXSA"/>
    <property type="match status" value="1"/>
</dbReference>
<dbReference type="Pfam" id="PF12833">
    <property type="entry name" value="HTH_18"/>
    <property type="match status" value="1"/>
</dbReference>
<dbReference type="AlphaFoldDB" id="A0A2R5EUJ7"/>
<evidence type="ECO:0000259" key="5">
    <source>
        <dbReference type="PROSITE" id="PS01124"/>
    </source>
</evidence>
<keyword evidence="3" id="KW-0804">Transcription</keyword>
<dbReference type="InterPro" id="IPR018062">
    <property type="entry name" value="HTH_AraC-typ_CS"/>
</dbReference>
<dbReference type="InterPro" id="IPR001789">
    <property type="entry name" value="Sig_transdc_resp-reg_receiver"/>
</dbReference>
<feature type="domain" description="Response regulatory" evidence="6">
    <location>
        <begin position="3"/>
        <end position="120"/>
    </location>
</feature>
<gene>
    <name evidence="7" type="ORF">PAT3040_01592</name>
</gene>
<dbReference type="Gene3D" id="3.40.50.2300">
    <property type="match status" value="1"/>
</dbReference>
<evidence type="ECO:0000313" key="8">
    <source>
        <dbReference type="Proteomes" id="UP000245202"/>
    </source>
</evidence>
<dbReference type="InterPro" id="IPR020449">
    <property type="entry name" value="Tscrpt_reg_AraC-type_HTH"/>
</dbReference>
<dbReference type="PROSITE" id="PS01124">
    <property type="entry name" value="HTH_ARAC_FAMILY_2"/>
    <property type="match status" value="1"/>
</dbReference>
<evidence type="ECO:0000256" key="2">
    <source>
        <dbReference type="ARBA" id="ARBA00023125"/>
    </source>
</evidence>
<dbReference type="SUPFAM" id="SSF46689">
    <property type="entry name" value="Homeodomain-like"/>
    <property type="match status" value="2"/>
</dbReference>
<accession>A0A2R5EUJ7</accession>
<keyword evidence="1" id="KW-0805">Transcription regulation</keyword>
<organism evidence="7 8">
    <name type="scientific">Paenibacillus agaridevorans</name>
    <dbReference type="NCBI Taxonomy" id="171404"/>
    <lineage>
        <taxon>Bacteria</taxon>
        <taxon>Bacillati</taxon>
        <taxon>Bacillota</taxon>
        <taxon>Bacilli</taxon>
        <taxon>Bacillales</taxon>
        <taxon>Paenibacillaceae</taxon>
        <taxon>Paenibacillus</taxon>
    </lineage>
</organism>
<dbReference type="CDD" id="cd17536">
    <property type="entry name" value="REC_YesN-like"/>
    <property type="match status" value="1"/>
</dbReference>
<reference evidence="7 8" key="1">
    <citation type="submission" date="2017-08" db="EMBL/GenBank/DDBJ databases">
        <title>Substantial Increase in Enzyme Production by Combined Drug-Resistance Mutations in Paenibacillus agaridevorans.</title>
        <authorList>
            <person name="Tanaka Y."/>
            <person name="Funane K."/>
            <person name="Hosaka T."/>
            <person name="Shiwa Y."/>
            <person name="Fujita N."/>
            <person name="Miyazaki T."/>
            <person name="Yoshikawa H."/>
            <person name="Murakami K."/>
            <person name="Kasahara K."/>
            <person name="Inaoka T."/>
            <person name="Hiraga Y."/>
            <person name="Ochi K."/>
        </authorList>
    </citation>
    <scope>NUCLEOTIDE SEQUENCE [LARGE SCALE GENOMIC DNA]</scope>
    <source>
        <strain evidence="7 8">T-3040</strain>
    </source>
</reference>
<dbReference type="InterPro" id="IPR018060">
    <property type="entry name" value="HTH_AraC"/>
</dbReference>
<name>A0A2R5EUJ7_9BACL</name>
<dbReference type="GO" id="GO:0003700">
    <property type="term" value="F:DNA-binding transcription factor activity"/>
    <property type="evidence" value="ECO:0007669"/>
    <property type="project" value="InterPro"/>
</dbReference>
<dbReference type="PROSITE" id="PS00041">
    <property type="entry name" value="HTH_ARAC_FAMILY_1"/>
    <property type="match status" value="1"/>
</dbReference>
<dbReference type="PANTHER" id="PTHR43280">
    <property type="entry name" value="ARAC-FAMILY TRANSCRIPTIONAL REGULATOR"/>
    <property type="match status" value="1"/>
</dbReference>
<dbReference type="GO" id="GO:0000160">
    <property type="term" value="P:phosphorelay signal transduction system"/>
    <property type="evidence" value="ECO:0007669"/>
    <property type="project" value="InterPro"/>
</dbReference>
<keyword evidence="4" id="KW-0597">Phosphoprotein</keyword>
<dbReference type="RefSeq" id="WP_181376494.1">
    <property type="nucleotide sequence ID" value="NZ_BDQX01000075.1"/>
</dbReference>
<comment type="caution">
    <text evidence="7">The sequence shown here is derived from an EMBL/GenBank/DDBJ whole genome shotgun (WGS) entry which is preliminary data.</text>
</comment>
<dbReference type="PROSITE" id="PS50110">
    <property type="entry name" value="RESPONSE_REGULATORY"/>
    <property type="match status" value="1"/>
</dbReference>
<feature type="modified residue" description="4-aspartylphosphate" evidence="4">
    <location>
        <position position="55"/>
    </location>
</feature>
<proteinExistence type="predicted"/>
<keyword evidence="8" id="KW-1185">Reference proteome</keyword>
<keyword evidence="2 7" id="KW-0238">DNA-binding</keyword>
<dbReference type="SMART" id="SM00342">
    <property type="entry name" value="HTH_ARAC"/>
    <property type="match status" value="1"/>
</dbReference>
<evidence type="ECO:0000256" key="4">
    <source>
        <dbReference type="PROSITE-ProRule" id="PRU00169"/>
    </source>
</evidence>